<dbReference type="InterPro" id="IPR013762">
    <property type="entry name" value="Integrase-like_cat_sf"/>
</dbReference>
<reference evidence="3 4" key="1">
    <citation type="journal article" date="2019" name="Int. J. Syst. Evol. Microbiol.">
        <title>The Global Catalogue of Microorganisms (GCM) 10K type strain sequencing project: providing services to taxonomists for standard genome sequencing and annotation.</title>
        <authorList>
            <consortium name="The Broad Institute Genomics Platform"/>
            <consortium name="The Broad Institute Genome Sequencing Center for Infectious Disease"/>
            <person name="Wu L."/>
            <person name="Ma J."/>
        </authorList>
    </citation>
    <scope>NUCLEOTIDE SEQUENCE [LARGE SCALE GENOMIC DNA]</scope>
    <source>
        <strain evidence="3 4">Q85</strain>
    </source>
</reference>
<evidence type="ECO:0000313" key="3">
    <source>
        <dbReference type="EMBL" id="MFC7188200.1"/>
    </source>
</evidence>
<accession>A0ABD5YKT1</accession>
<dbReference type="InterPro" id="IPR002104">
    <property type="entry name" value="Integrase_catalytic"/>
</dbReference>
<protein>
    <submittedName>
        <fullName evidence="3">Site-specific integrase</fullName>
    </submittedName>
</protein>
<dbReference type="AlphaFoldDB" id="A0ABD5YKT1"/>
<dbReference type="GO" id="GO:0006310">
    <property type="term" value="P:DNA recombination"/>
    <property type="evidence" value="ECO:0007669"/>
    <property type="project" value="UniProtKB-KW"/>
</dbReference>
<dbReference type="CDD" id="cd00397">
    <property type="entry name" value="DNA_BRE_C"/>
    <property type="match status" value="1"/>
</dbReference>
<dbReference type="Gene3D" id="1.10.443.10">
    <property type="entry name" value="Intergrase catalytic core"/>
    <property type="match status" value="1"/>
</dbReference>
<dbReference type="Pfam" id="PF00589">
    <property type="entry name" value="Phage_integrase"/>
    <property type="match status" value="1"/>
</dbReference>
<dbReference type="Proteomes" id="UP001596390">
    <property type="component" value="Unassembled WGS sequence"/>
</dbReference>
<sequence length="198" mass="22621">MVRITDDSGTYTKCILDPYEDELEKLEAAARREDWEREVAVQLMGRCGLRADEVTYPTRERLQWSSSGECWLLEVQGKDTSGGEGKTRDAWVPEDVAENIQRFVSERNRDPDAPIVSVSTSSIRRWVREAARQLAEEGERWARVSSHDLRRSWATYHMVEQGTDVRTMMSIGGWSNYDAIEPYLGEPTEAKIGRSMSA</sequence>
<gene>
    <name evidence="3" type="ORF">ACFQMK_15225</name>
</gene>
<proteinExistence type="predicted"/>
<name>A0ABD5YKT1_9EURY</name>
<dbReference type="SUPFAM" id="SSF56349">
    <property type="entry name" value="DNA breaking-rejoining enzymes"/>
    <property type="match status" value="1"/>
</dbReference>
<evidence type="ECO:0000256" key="1">
    <source>
        <dbReference type="ARBA" id="ARBA00023172"/>
    </source>
</evidence>
<comment type="caution">
    <text evidence="3">The sequence shown here is derived from an EMBL/GenBank/DDBJ whole genome shotgun (WGS) entry which is preliminary data.</text>
</comment>
<dbReference type="InterPro" id="IPR011010">
    <property type="entry name" value="DNA_brk_join_enz"/>
</dbReference>
<evidence type="ECO:0000313" key="4">
    <source>
        <dbReference type="Proteomes" id="UP001596390"/>
    </source>
</evidence>
<dbReference type="EMBL" id="JBHSZZ010000077">
    <property type="protein sequence ID" value="MFC7188200.1"/>
    <property type="molecule type" value="Genomic_DNA"/>
</dbReference>
<evidence type="ECO:0000259" key="2">
    <source>
        <dbReference type="PROSITE" id="PS51898"/>
    </source>
</evidence>
<feature type="domain" description="Tyr recombinase" evidence="2">
    <location>
        <begin position="13"/>
        <end position="198"/>
    </location>
</feature>
<keyword evidence="1" id="KW-0233">DNA recombination</keyword>
<dbReference type="PROSITE" id="PS51898">
    <property type="entry name" value="TYR_RECOMBINASE"/>
    <property type="match status" value="1"/>
</dbReference>
<dbReference type="RefSeq" id="WP_267665642.1">
    <property type="nucleotide sequence ID" value="NZ_JAODIX010000077.1"/>
</dbReference>
<keyword evidence="4" id="KW-1185">Reference proteome</keyword>
<organism evidence="3 4">
    <name type="scientific">Halorubrum yunnanense</name>
    <dbReference type="NCBI Taxonomy" id="1526162"/>
    <lineage>
        <taxon>Archaea</taxon>
        <taxon>Methanobacteriati</taxon>
        <taxon>Methanobacteriota</taxon>
        <taxon>Stenosarchaea group</taxon>
        <taxon>Halobacteria</taxon>
        <taxon>Halobacteriales</taxon>
        <taxon>Haloferacaceae</taxon>
        <taxon>Halorubrum</taxon>
    </lineage>
</organism>